<comment type="caution">
    <text evidence="2">The sequence shown here is derived from an EMBL/GenBank/DDBJ whole genome shotgun (WGS) entry which is preliminary data.</text>
</comment>
<sequence>MSRYFLHLKQADQSVVEDTEGLDLPSLQAAQEEALQGIRDVVAADIKGGHEVTLEAIVIADNQGRQLATVPVRAALPKSLFQSLLENS</sequence>
<dbReference type="Pfam" id="PF21834">
    <property type="entry name" value="DUF6894"/>
    <property type="match status" value="1"/>
</dbReference>
<proteinExistence type="predicted"/>
<dbReference type="Proteomes" id="UP000403266">
    <property type="component" value="Unassembled WGS sequence"/>
</dbReference>
<reference evidence="2 3" key="1">
    <citation type="journal article" date="2019" name="Syst. Appl. Microbiol.">
        <title>Microvirga tunisiensis sp. nov., a root nodule symbiotic bacterium isolated from Lupinus micranthus and L. luteus grown in Northern Tunisia.</title>
        <authorList>
            <person name="Msaddak A."/>
            <person name="Rejili M."/>
            <person name="Duran D."/>
            <person name="Mars M."/>
            <person name="Palacios J.M."/>
            <person name="Ruiz-Argueso T."/>
            <person name="Rey L."/>
            <person name="Imperial J."/>
        </authorList>
    </citation>
    <scope>NUCLEOTIDE SEQUENCE [LARGE SCALE GENOMIC DNA]</scope>
    <source>
        <strain evidence="2 3">Lmie10</strain>
    </source>
</reference>
<gene>
    <name evidence="2" type="ORF">FS320_28025</name>
</gene>
<name>A0A5N7MQE0_9HYPH</name>
<keyword evidence="3" id="KW-1185">Reference proteome</keyword>
<dbReference type="RefSeq" id="WP_152715500.1">
    <property type="nucleotide sequence ID" value="NZ_VOSJ01000181.1"/>
</dbReference>
<feature type="domain" description="DUF6894" evidence="1">
    <location>
        <begin position="3"/>
        <end position="72"/>
    </location>
</feature>
<dbReference type="InterPro" id="IPR054189">
    <property type="entry name" value="DUF6894"/>
</dbReference>
<evidence type="ECO:0000259" key="1">
    <source>
        <dbReference type="Pfam" id="PF21834"/>
    </source>
</evidence>
<evidence type="ECO:0000313" key="2">
    <source>
        <dbReference type="EMBL" id="MPR28870.1"/>
    </source>
</evidence>
<accession>A0A5N7MQE0</accession>
<evidence type="ECO:0000313" key="3">
    <source>
        <dbReference type="Proteomes" id="UP000403266"/>
    </source>
</evidence>
<dbReference type="EMBL" id="VOSK01000178">
    <property type="protein sequence ID" value="MPR28870.1"/>
    <property type="molecule type" value="Genomic_DNA"/>
</dbReference>
<protein>
    <recommendedName>
        <fullName evidence="1">DUF6894 domain-containing protein</fullName>
    </recommendedName>
</protein>
<dbReference type="OrthoDB" id="8296556at2"/>
<organism evidence="2 3">
    <name type="scientific">Microvirga tunisiensis</name>
    <dbReference type="NCBI Taxonomy" id="2108360"/>
    <lineage>
        <taxon>Bacteria</taxon>
        <taxon>Pseudomonadati</taxon>
        <taxon>Pseudomonadota</taxon>
        <taxon>Alphaproteobacteria</taxon>
        <taxon>Hyphomicrobiales</taxon>
        <taxon>Methylobacteriaceae</taxon>
        <taxon>Microvirga</taxon>
    </lineage>
</organism>
<dbReference type="AlphaFoldDB" id="A0A5N7MQE0"/>